<dbReference type="PANTHER" id="PTHR31973:SF187">
    <property type="entry name" value="MUTATOR TRANSPOSASE MUDRA PROTEIN"/>
    <property type="match status" value="1"/>
</dbReference>
<dbReference type="AlphaFoldDB" id="A0AAW2L3X9"/>
<proteinExistence type="predicted"/>
<reference evidence="1" key="2">
    <citation type="journal article" date="2024" name="Plant">
        <title>Genomic evolution and insights into agronomic trait innovations of Sesamum species.</title>
        <authorList>
            <person name="Miao H."/>
            <person name="Wang L."/>
            <person name="Qu L."/>
            <person name="Liu H."/>
            <person name="Sun Y."/>
            <person name="Le M."/>
            <person name="Wang Q."/>
            <person name="Wei S."/>
            <person name="Zheng Y."/>
            <person name="Lin W."/>
            <person name="Duan Y."/>
            <person name="Cao H."/>
            <person name="Xiong S."/>
            <person name="Wang X."/>
            <person name="Wei L."/>
            <person name="Li C."/>
            <person name="Ma Q."/>
            <person name="Ju M."/>
            <person name="Zhao R."/>
            <person name="Li G."/>
            <person name="Mu C."/>
            <person name="Tian Q."/>
            <person name="Mei H."/>
            <person name="Zhang T."/>
            <person name="Gao T."/>
            <person name="Zhang H."/>
        </authorList>
    </citation>
    <scope>NUCLEOTIDE SEQUENCE</scope>
    <source>
        <strain evidence="1">G01</strain>
    </source>
</reference>
<name>A0AAW2L3X9_9LAMI</name>
<comment type="caution">
    <text evidence="1">The sequence shown here is derived from an EMBL/GenBank/DDBJ whole genome shotgun (WGS) entry which is preliminary data.</text>
</comment>
<organism evidence="1">
    <name type="scientific">Sesamum angustifolium</name>
    <dbReference type="NCBI Taxonomy" id="2727405"/>
    <lineage>
        <taxon>Eukaryota</taxon>
        <taxon>Viridiplantae</taxon>
        <taxon>Streptophyta</taxon>
        <taxon>Embryophyta</taxon>
        <taxon>Tracheophyta</taxon>
        <taxon>Spermatophyta</taxon>
        <taxon>Magnoliopsida</taxon>
        <taxon>eudicotyledons</taxon>
        <taxon>Gunneridae</taxon>
        <taxon>Pentapetalae</taxon>
        <taxon>asterids</taxon>
        <taxon>lamiids</taxon>
        <taxon>Lamiales</taxon>
        <taxon>Pedaliaceae</taxon>
        <taxon>Sesamum</taxon>
    </lineage>
</organism>
<reference evidence="1" key="1">
    <citation type="submission" date="2020-06" db="EMBL/GenBank/DDBJ databases">
        <authorList>
            <person name="Li T."/>
            <person name="Hu X."/>
            <person name="Zhang T."/>
            <person name="Song X."/>
            <person name="Zhang H."/>
            <person name="Dai N."/>
            <person name="Sheng W."/>
            <person name="Hou X."/>
            <person name="Wei L."/>
        </authorList>
    </citation>
    <scope>NUCLEOTIDE SEQUENCE</scope>
    <source>
        <strain evidence="1">G01</strain>
        <tissue evidence="1">Leaf</tissue>
    </source>
</reference>
<sequence>MLTKYAEMVSRTNPGSIFKLQYAHEMEDIPPTPTFKRAFMDLKALRDGFLEGCSPFIGFDGCHMKGPYGGVLLAAVGLDGNNGLYPLAFVVVEVDGLVECIAEMVPHAINRKWARHIYANLRQTQLGVMVKKLFWGAARAYNAPDFNSECLP</sequence>
<gene>
    <name evidence="1" type="ORF">Sangu_2242900</name>
</gene>
<evidence type="ECO:0008006" key="2">
    <source>
        <dbReference type="Google" id="ProtNLM"/>
    </source>
</evidence>
<evidence type="ECO:0000313" key="1">
    <source>
        <dbReference type="EMBL" id="KAL0313985.1"/>
    </source>
</evidence>
<protein>
    <recommendedName>
        <fullName evidence="2">MULE transposase domain-containing protein</fullName>
    </recommendedName>
</protein>
<accession>A0AAW2L3X9</accession>
<dbReference type="EMBL" id="JACGWK010000015">
    <property type="protein sequence ID" value="KAL0313985.1"/>
    <property type="molecule type" value="Genomic_DNA"/>
</dbReference>
<dbReference type="PANTHER" id="PTHR31973">
    <property type="entry name" value="POLYPROTEIN, PUTATIVE-RELATED"/>
    <property type="match status" value="1"/>
</dbReference>